<dbReference type="GO" id="GO:0005829">
    <property type="term" value="C:cytosol"/>
    <property type="evidence" value="ECO:0007669"/>
    <property type="project" value="TreeGrafter"/>
</dbReference>
<evidence type="ECO:0000313" key="6">
    <source>
        <dbReference type="Proteomes" id="UP000031339"/>
    </source>
</evidence>
<keyword evidence="3" id="KW-0326">Glycosidase</keyword>
<evidence type="ECO:0000256" key="1">
    <source>
        <dbReference type="ARBA" id="ARBA00010838"/>
    </source>
</evidence>
<organism evidence="5 6">
    <name type="scientific">Streptococcus constellatus</name>
    <dbReference type="NCBI Taxonomy" id="76860"/>
    <lineage>
        <taxon>Bacteria</taxon>
        <taxon>Bacillati</taxon>
        <taxon>Bacillota</taxon>
        <taxon>Bacilli</taxon>
        <taxon>Lactobacillales</taxon>
        <taxon>Streptococcaceae</taxon>
        <taxon>Streptococcus</taxon>
        <taxon>Streptococcus anginosus group</taxon>
    </lineage>
</organism>
<reference evidence="5 6" key="1">
    <citation type="submission" date="2014-12" db="EMBL/GenBank/DDBJ databases">
        <title>Partial genome sequence of Streptococcus constellatus KCOM 1650 (= ChDC B144).</title>
        <authorList>
            <person name="Kook J.-K."/>
            <person name="Park S.-N."/>
            <person name="Lim Y.K."/>
            <person name="Jo E."/>
        </authorList>
    </citation>
    <scope>NUCLEOTIDE SEQUENCE [LARGE SCALE GENOMIC DNA]</scope>
    <source>
        <strain evidence="5 6">KCOM 1650</strain>
    </source>
</reference>
<keyword evidence="2 5" id="KW-0378">Hydrolase</keyword>
<dbReference type="InterPro" id="IPR001360">
    <property type="entry name" value="Glyco_hydro_1"/>
</dbReference>
<dbReference type="PANTHER" id="PTHR10353">
    <property type="entry name" value="GLYCOSYL HYDROLASE"/>
    <property type="match status" value="1"/>
</dbReference>
<dbReference type="AlphaFoldDB" id="A0A0C1K7A9"/>
<dbReference type="SUPFAM" id="SSF51445">
    <property type="entry name" value="(Trans)glycosidases"/>
    <property type="match status" value="1"/>
</dbReference>
<dbReference type="Proteomes" id="UP000031339">
    <property type="component" value="Unassembled WGS sequence"/>
</dbReference>
<evidence type="ECO:0000256" key="2">
    <source>
        <dbReference type="ARBA" id="ARBA00022801"/>
    </source>
</evidence>
<proteinExistence type="inferred from homology"/>
<dbReference type="GO" id="GO:0016052">
    <property type="term" value="P:carbohydrate catabolic process"/>
    <property type="evidence" value="ECO:0007669"/>
    <property type="project" value="TreeGrafter"/>
</dbReference>
<evidence type="ECO:0000256" key="3">
    <source>
        <dbReference type="ARBA" id="ARBA00023295"/>
    </source>
</evidence>
<dbReference type="PRINTS" id="PR00131">
    <property type="entry name" value="GLHYDRLASE1"/>
</dbReference>
<name>A0A0C1K7A9_STRCV</name>
<dbReference type="GO" id="GO:0008422">
    <property type="term" value="F:beta-glucosidase activity"/>
    <property type="evidence" value="ECO:0007669"/>
    <property type="project" value="TreeGrafter"/>
</dbReference>
<sequence length="81" mass="9753">MVYDDARIDYVKKHLEVLADAIADGVNVKGYFLWSLMDVFSRSNGYEKRYDLFYVDFETQERYPKKSACWCKKIVQRQEIR</sequence>
<dbReference type="PANTHER" id="PTHR10353:SF36">
    <property type="entry name" value="LP05116P"/>
    <property type="match status" value="1"/>
</dbReference>
<dbReference type="InterPro" id="IPR017853">
    <property type="entry name" value="GH"/>
</dbReference>
<evidence type="ECO:0000256" key="4">
    <source>
        <dbReference type="RuleBase" id="RU003690"/>
    </source>
</evidence>
<dbReference type="Gene3D" id="3.20.20.80">
    <property type="entry name" value="Glycosidases"/>
    <property type="match status" value="1"/>
</dbReference>
<comment type="similarity">
    <text evidence="1 4">Belongs to the glycosyl hydrolase 1 family.</text>
</comment>
<evidence type="ECO:0000313" key="5">
    <source>
        <dbReference type="EMBL" id="KIC78945.1"/>
    </source>
</evidence>
<protein>
    <submittedName>
        <fullName evidence="5">Glycosyl hydrolase family 1</fullName>
    </submittedName>
</protein>
<dbReference type="EMBL" id="JWIY01000001">
    <property type="protein sequence ID" value="KIC78945.1"/>
    <property type="molecule type" value="Genomic_DNA"/>
</dbReference>
<dbReference type="Pfam" id="PF00232">
    <property type="entry name" value="Glyco_hydro_1"/>
    <property type="match status" value="1"/>
</dbReference>
<gene>
    <name evidence="5" type="ORF">RN79_05115</name>
</gene>
<comment type="caution">
    <text evidence="5">The sequence shown here is derived from an EMBL/GenBank/DDBJ whole genome shotgun (WGS) entry which is preliminary data.</text>
</comment>
<accession>A0A0C1K7A9</accession>